<evidence type="ECO:0000313" key="3">
    <source>
        <dbReference type="Proteomes" id="UP000469452"/>
    </source>
</evidence>
<evidence type="ECO:0000256" key="1">
    <source>
        <dbReference type="SAM" id="MobiDB-lite"/>
    </source>
</evidence>
<dbReference type="Proteomes" id="UP000469452">
    <property type="component" value="Unassembled WGS sequence"/>
</dbReference>
<feature type="region of interest" description="Disordered" evidence="1">
    <location>
        <begin position="1"/>
        <end position="42"/>
    </location>
</feature>
<dbReference type="AlphaFoldDB" id="A0A6A4Z5F0"/>
<accession>A0A6A4Z5F0</accession>
<feature type="compositionally biased region" description="Pro residues" evidence="1">
    <location>
        <begin position="14"/>
        <end position="37"/>
    </location>
</feature>
<name>A0A6A4Z5F0_APHAT</name>
<reference evidence="2 3" key="1">
    <citation type="submission" date="2019-06" db="EMBL/GenBank/DDBJ databases">
        <title>Genomics analysis of Aphanomyces spp. identifies a new class of oomycete effector associated with host adaptation.</title>
        <authorList>
            <person name="Gaulin E."/>
        </authorList>
    </citation>
    <scope>NUCLEOTIDE SEQUENCE [LARGE SCALE GENOMIC DNA]</scope>
    <source>
        <strain evidence="2 3">E</strain>
    </source>
</reference>
<comment type="caution">
    <text evidence="2">The sequence shown here is derived from an EMBL/GenBank/DDBJ whole genome shotgun (WGS) entry which is preliminary data.</text>
</comment>
<dbReference type="EMBL" id="VJMI01019687">
    <property type="protein sequence ID" value="KAF0706698.1"/>
    <property type="molecule type" value="Genomic_DNA"/>
</dbReference>
<proteinExistence type="predicted"/>
<gene>
    <name evidence="2" type="ORF">AaE_013986</name>
</gene>
<dbReference type="VEuPathDB" id="FungiDB:H257_12336"/>
<organism evidence="2 3">
    <name type="scientific">Aphanomyces astaci</name>
    <name type="common">Crayfish plague agent</name>
    <dbReference type="NCBI Taxonomy" id="112090"/>
    <lineage>
        <taxon>Eukaryota</taxon>
        <taxon>Sar</taxon>
        <taxon>Stramenopiles</taxon>
        <taxon>Oomycota</taxon>
        <taxon>Saprolegniomycetes</taxon>
        <taxon>Saprolegniales</taxon>
        <taxon>Verrucalvaceae</taxon>
        <taxon>Aphanomyces</taxon>
    </lineage>
</organism>
<feature type="non-terminal residue" evidence="2">
    <location>
        <position position="109"/>
    </location>
</feature>
<evidence type="ECO:0000313" key="2">
    <source>
        <dbReference type="EMBL" id="KAF0706698.1"/>
    </source>
</evidence>
<sequence length="109" mass="11406">MELDAMVAEGILTQPPPQPSNSPPPPSIPSLQPPPPSIQSTVVPTLVPIPAESSDVPIATKPPVLPGAAELLIVPVAAEPVHVKAEGNPSVPKRMKLEHQDNQVVDIFL</sequence>
<protein>
    <submittedName>
        <fullName evidence="2">Uncharacterized protein</fullName>
    </submittedName>
</protein>